<dbReference type="AlphaFoldDB" id="A0A7G9QTV6"/>
<reference evidence="2 3" key="1">
    <citation type="submission" date="2020-08" db="EMBL/GenBank/DDBJ databases">
        <title>Genome sequence of Thermomonas brevis KACC 16975T.</title>
        <authorList>
            <person name="Hyun D.-W."/>
            <person name="Bae J.-W."/>
        </authorList>
    </citation>
    <scope>NUCLEOTIDE SEQUENCE [LARGE SCALE GENOMIC DNA]</scope>
    <source>
        <strain evidence="2 3">KACC 16975</strain>
    </source>
</reference>
<gene>
    <name evidence="2" type="ORF">H9L17_00930</name>
</gene>
<feature type="transmembrane region" description="Helical" evidence="1">
    <location>
        <begin position="34"/>
        <end position="53"/>
    </location>
</feature>
<keyword evidence="3" id="KW-1185">Reference proteome</keyword>
<dbReference type="RefSeq" id="WP_187570535.1">
    <property type="nucleotide sequence ID" value="NZ_CP060711.1"/>
</dbReference>
<proteinExistence type="predicted"/>
<keyword evidence="1" id="KW-0472">Membrane</keyword>
<accession>A0A7G9QTV6</accession>
<organism evidence="2 3">
    <name type="scientific">Thermomonas brevis</name>
    <dbReference type="NCBI Taxonomy" id="215691"/>
    <lineage>
        <taxon>Bacteria</taxon>
        <taxon>Pseudomonadati</taxon>
        <taxon>Pseudomonadota</taxon>
        <taxon>Gammaproteobacteria</taxon>
        <taxon>Lysobacterales</taxon>
        <taxon>Lysobacteraceae</taxon>
        <taxon>Thermomonas</taxon>
    </lineage>
</organism>
<sequence>MRFHNVRGTGYAGRVNPVTSSCLLLARLRASTRLAVLVLMIFALKIGAAVACAKHDFADMGFGTDGSHAVAVKASPLDSGNDDSTKLKLGHAACSHCGCHHAAAMVPDTQIVVVLVPQALPMRTSGLPPSASQPLELRPPIA</sequence>
<keyword evidence="1" id="KW-0812">Transmembrane</keyword>
<keyword evidence="1" id="KW-1133">Transmembrane helix</keyword>
<protein>
    <recommendedName>
        <fullName evidence="4">DUF2946 domain-containing protein</fullName>
    </recommendedName>
</protein>
<dbReference type="KEGG" id="tbv:H9L17_00930"/>
<evidence type="ECO:0000256" key="1">
    <source>
        <dbReference type="SAM" id="Phobius"/>
    </source>
</evidence>
<evidence type="ECO:0008006" key="4">
    <source>
        <dbReference type="Google" id="ProtNLM"/>
    </source>
</evidence>
<dbReference type="EMBL" id="CP060711">
    <property type="protein sequence ID" value="QNN46781.1"/>
    <property type="molecule type" value="Genomic_DNA"/>
</dbReference>
<evidence type="ECO:0000313" key="3">
    <source>
        <dbReference type="Proteomes" id="UP000515977"/>
    </source>
</evidence>
<evidence type="ECO:0000313" key="2">
    <source>
        <dbReference type="EMBL" id="QNN46781.1"/>
    </source>
</evidence>
<dbReference type="Proteomes" id="UP000515977">
    <property type="component" value="Chromosome"/>
</dbReference>
<name>A0A7G9QTV6_9GAMM</name>